<organism evidence="2 3">
    <name type="scientific">Siphonobacter curvatus</name>
    <dbReference type="NCBI Taxonomy" id="2094562"/>
    <lineage>
        <taxon>Bacteria</taxon>
        <taxon>Pseudomonadati</taxon>
        <taxon>Bacteroidota</taxon>
        <taxon>Cytophagia</taxon>
        <taxon>Cytophagales</taxon>
        <taxon>Cytophagaceae</taxon>
        <taxon>Siphonobacter</taxon>
    </lineage>
</organism>
<accession>A0A2S7IKQ8</accession>
<dbReference type="AlphaFoldDB" id="A0A2S7IKQ8"/>
<comment type="caution">
    <text evidence="2">The sequence shown here is derived from an EMBL/GenBank/DDBJ whole genome shotgun (WGS) entry which is preliminary data.</text>
</comment>
<dbReference type="EMBL" id="PTRA01000001">
    <property type="protein sequence ID" value="PQA58314.1"/>
    <property type="molecule type" value="Genomic_DNA"/>
</dbReference>
<keyword evidence="1" id="KW-0812">Transmembrane</keyword>
<feature type="transmembrane region" description="Helical" evidence="1">
    <location>
        <begin position="21"/>
        <end position="38"/>
    </location>
</feature>
<feature type="transmembrane region" description="Helical" evidence="1">
    <location>
        <begin position="190"/>
        <end position="207"/>
    </location>
</feature>
<feature type="transmembrane region" description="Helical" evidence="1">
    <location>
        <begin position="259"/>
        <end position="278"/>
    </location>
</feature>
<dbReference type="RefSeq" id="WP_104709542.1">
    <property type="nucleotide sequence ID" value="NZ_PTRA01000001.1"/>
</dbReference>
<keyword evidence="1" id="KW-1133">Transmembrane helix</keyword>
<gene>
    <name evidence="2" type="ORF">C5O19_01155</name>
</gene>
<dbReference type="Proteomes" id="UP000239590">
    <property type="component" value="Unassembled WGS sequence"/>
</dbReference>
<name>A0A2S7IKQ8_9BACT</name>
<protein>
    <recommendedName>
        <fullName evidence="4">O-antigen polymerase</fullName>
    </recommendedName>
</protein>
<sequence length="457" mass="54064">MLNEIIRQVTYIKDRITFKQWFFIVAILSISVDGFPLFPVSSNNRPLSIIFIFIYYFIDKVEKKYFYKYEVHIYIFYLILWVFTYLKAFYAYHDYRGLIKFTVTGVFGVVSVCSCLSFYQEITDKYKITTLINILVYSLILSSILPLLVGFLQYLSLINILPYSFVNFITLLFSYRPLEDRIQLLNTEPAQAGTFLIFVFFNVMAFYNDNERFKVFLLIIIFIFIVILSSSLTYMTFLFALLLYIILFKKINIYKFIKFIMVLFVLSLLLFFVSSYFLTDYTLNKLIFIKDLIVNFDEDYIDKVFLVDFSSFDRLTTPITGFASLEYSYFMGAGGESFFYLYEDIILDRYAFMLKNTDLQEILINNMQSPKFLYSKIVADFGIILFTAVSFFTYKMFSILKKYYSSDTLIKSLSLCVTNAVVSTHMASYFNFQIILIICLFVYYVFFNGRSKFIDKI</sequence>
<feature type="transmembrane region" description="Helical" evidence="1">
    <location>
        <begin position="160"/>
        <end position="178"/>
    </location>
</feature>
<feature type="transmembrane region" description="Helical" evidence="1">
    <location>
        <begin position="219"/>
        <end position="247"/>
    </location>
</feature>
<feature type="transmembrane region" description="Helical" evidence="1">
    <location>
        <begin position="98"/>
        <end position="119"/>
    </location>
</feature>
<evidence type="ECO:0000313" key="3">
    <source>
        <dbReference type="Proteomes" id="UP000239590"/>
    </source>
</evidence>
<feature type="transmembrane region" description="Helical" evidence="1">
    <location>
        <begin position="428"/>
        <end position="447"/>
    </location>
</feature>
<feature type="transmembrane region" description="Helical" evidence="1">
    <location>
        <begin position="73"/>
        <end position="92"/>
    </location>
</feature>
<feature type="transmembrane region" description="Helical" evidence="1">
    <location>
        <begin position="373"/>
        <end position="392"/>
    </location>
</feature>
<feature type="transmembrane region" description="Helical" evidence="1">
    <location>
        <begin position="131"/>
        <end position="154"/>
    </location>
</feature>
<reference evidence="3" key="1">
    <citation type="submission" date="2018-02" db="EMBL/GenBank/DDBJ databases">
        <title>Genome sequencing of Solimonas sp. HR-BB.</title>
        <authorList>
            <person name="Lee Y."/>
            <person name="Jeon C.O."/>
        </authorList>
    </citation>
    <scope>NUCLEOTIDE SEQUENCE [LARGE SCALE GENOMIC DNA]</scope>
    <source>
        <strain evidence="3">HR-U</strain>
    </source>
</reference>
<evidence type="ECO:0000313" key="2">
    <source>
        <dbReference type="EMBL" id="PQA58314.1"/>
    </source>
</evidence>
<keyword evidence="3" id="KW-1185">Reference proteome</keyword>
<evidence type="ECO:0008006" key="4">
    <source>
        <dbReference type="Google" id="ProtNLM"/>
    </source>
</evidence>
<dbReference type="OrthoDB" id="2509688at2"/>
<keyword evidence="1" id="KW-0472">Membrane</keyword>
<proteinExistence type="predicted"/>
<evidence type="ECO:0000256" key="1">
    <source>
        <dbReference type="SAM" id="Phobius"/>
    </source>
</evidence>